<dbReference type="Proteomes" id="UP001642484">
    <property type="component" value="Unassembled WGS sequence"/>
</dbReference>
<feature type="transmembrane region" description="Helical" evidence="1">
    <location>
        <begin position="35"/>
        <end position="57"/>
    </location>
</feature>
<feature type="transmembrane region" description="Helical" evidence="1">
    <location>
        <begin position="125"/>
        <end position="141"/>
    </location>
</feature>
<reference evidence="3 4" key="1">
    <citation type="submission" date="2024-02" db="EMBL/GenBank/DDBJ databases">
        <authorList>
            <person name="Chen Y."/>
            <person name="Shah S."/>
            <person name="Dougan E. K."/>
            <person name="Thang M."/>
            <person name="Chan C."/>
        </authorList>
    </citation>
    <scope>NUCLEOTIDE SEQUENCE [LARGE SCALE GENOMIC DNA]</scope>
</reference>
<comment type="caution">
    <text evidence="3">The sequence shown here is derived from an EMBL/GenBank/DDBJ whole genome shotgun (WGS) entry which is preliminary data.</text>
</comment>
<dbReference type="PANTHER" id="PTHR22911:SF137">
    <property type="entry name" value="SOLUTE CARRIER FAMILY 35 MEMBER G2-RELATED"/>
    <property type="match status" value="1"/>
</dbReference>
<protein>
    <recommendedName>
        <fullName evidence="2">EamA domain-containing protein</fullName>
    </recommendedName>
</protein>
<keyword evidence="1" id="KW-0472">Membrane</keyword>
<feature type="transmembrane region" description="Helical" evidence="1">
    <location>
        <begin position="69"/>
        <end position="92"/>
    </location>
</feature>
<evidence type="ECO:0000313" key="3">
    <source>
        <dbReference type="EMBL" id="CAK9050498.1"/>
    </source>
</evidence>
<accession>A0ABP0MH45</accession>
<keyword evidence="1" id="KW-0812">Transmembrane</keyword>
<dbReference type="EMBL" id="CAXAMN010017446">
    <property type="protein sequence ID" value="CAK9050498.1"/>
    <property type="molecule type" value="Genomic_DNA"/>
</dbReference>
<feature type="transmembrane region" description="Helical" evidence="1">
    <location>
        <begin position="153"/>
        <end position="172"/>
    </location>
</feature>
<organism evidence="3 4">
    <name type="scientific">Durusdinium trenchii</name>
    <dbReference type="NCBI Taxonomy" id="1381693"/>
    <lineage>
        <taxon>Eukaryota</taxon>
        <taxon>Sar</taxon>
        <taxon>Alveolata</taxon>
        <taxon>Dinophyceae</taxon>
        <taxon>Suessiales</taxon>
        <taxon>Symbiodiniaceae</taxon>
        <taxon>Durusdinium</taxon>
    </lineage>
</organism>
<feature type="transmembrane region" description="Helical" evidence="1">
    <location>
        <begin position="9"/>
        <end position="29"/>
    </location>
</feature>
<evidence type="ECO:0000256" key="1">
    <source>
        <dbReference type="SAM" id="Phobius"/>
    </source>
</evidence>
<dbReference type="SUPFAM" id="SSF103481">
    <property type="entry name" value="Multidrug resistance efflux transporter EmrE"/>
    <property type="match status" value="1"/>
</dbReference>
<dbReference type="Pfam" id="PF00892">
    <property type="entry name" value="EamA"/>
    <property type="match status" value="1"/>
</dbReference>
<gene>
    <name evidence="3" type="ORF">CCMP2556_LOCUS25728</name>
</gene>
<dbReference type="InterPro" id="IPR037185">
    <property type="entry name" value="EmrE-like"/>
</dbReference>
<proteinExistence type="predicted"/>
<feature type="domain" description="EamA" evidence="2">
    <location>
        <begin position="8"/>
        <end position="141"/>
    </location>
</feature>
<keyword evidence="1" id="KW-1133">Transmembrane helix</keyword>
<name>A0ABP0MH45_9DINO</name>
<evidence type="ECO:0000259" key="2">
    <source>
        <dbReference type="Pfam" id="PF00892"/>
    </source>
</evidence>
<feature type="transmembrane region" description="Helical" evidence="1">
    <location>
        <begin position="98"/>
        <end position="118"/>
    </location>
</feature>
<sequence length="253" mass="27014">MTFPTEGRGVWAAMLCAVFTNLFLVLSKIMQGDGWPFFFVAGSAALCVAAGLVVFMICQDSYHLQRREVKWVILRGLFGCANNVLSVSAILAGAHIGSVGALLSVNTVVAALLGRLVLGEALGKLHILAVFFSLAGAILISDLDQVINLDSTAMLGNALALSAGVCLGCMFISSRKSGSASSTMLTASAMVQRWVVCWALAILPVVPDGHFELLWSSPEKTWQIESKAFSFETRRDGPCLEELQGTCTFIGFE</sequence>
<evidence type="ECO:0000313" key="4">
    <source>
        <dbReference type="Proteomes" id="UP001642484"/>
    </source>
</evidence>
<dbReference type="PANTHER" id="PTHR22911">
    <property type="entry name" value="ACYL-MALONYL CONDENSING ENZYME-RELATED"/>
    <property type="match status" value="1"/>
</dbReference>
<keyword evidence="4" id="KW-1185">Reference proteome</keyword>
<dbReference type="InterPro" id="IPR000620">
    <property type="entry name" value="EamA_dom"/>
</dbReference>